<dbReference type="Gene3D" id="3.30.1380.20">
    <property type="entry name" value="Trafficking protein particle complex subunit 3"/>
    <property type="match status" value="1"/>
</dbReference>
<name>A0A9D8KF02_9DELT</name>
<comment type="caution">
    <text evidence="2">The sequence shown here is derived from an EMBL/GenBank/DDBJ whole genome shotgun (WGS) entry which is preliminary data.</text>
</comment>
<evidence type="ECO:0000313" key="2">
    <source>
        <dbReference type="EMBL" id="MBN1572894.1"/>
    </source>
</evidence>
<dbReference type="Pfam" id="PF02830">
    <property type="entry name" value="V4R"/>
    <property type="match status" value="1"/>
</dbReference>
<dbReference type="InterPro" id="IPR004096">
    <property type="entry name" value="V4R"/>
</dbReference>
<feature type="domain" description="4-vinyl reductase 4VR" evidence="1">
    <location>
        <begin position="139"/>
        <end position="200"/>
    </location>
</feature>
<organism evidence="2 3">
    <name type="scientific">Candidatus Zymogenus saltonus</name>
    <dbReference type="NCBI Taxonomy" id="2844893"/>
    <lineage>
        <taxon>Bacteria</taxon>
        <taxon>Deltaproteobacteria</taxon>
        <taxon>Candidatus Zymogenia</taxon>
        <taxon>Candidatus Zymogeniales</taxon>
        <taxon>Candidatus Zymogenaceae</taxon>
        <taxon>Candidatus Zymogenus</taxon>
    </lineage>
</organism>
<accession>A0A9D8KF02</accession>
<reference evidence="2" key="2">
    <citation type="submission" date="2021-01" db="EMBL/GenBank/DDBJ databases">
        <authorList>
            <person name="Hahn C.R."/>
            <person name="Youssef N.H."/>
            <person name="Elshahed M."/>
        </authorList>
    </citation>
    <scope>NUCLEOTIDE SEQUENCE</scope>
    <source>
        <strain evidence="2">Zod_Metabat.24</strain>
    </source>
</reference>
<protein>
    <recommendedName>
        <fullName evidence="1">4-vinyl reductase 4VR domain-containing protein</fullName>
    </recommendedName>
</protein>
<evidence type="ECO:0000259" key="1">
    <source>
        <dbReference type="SMART" id="SM00989"/>
    </source>
</evidence>
<dbReference type="EMBL" id="JAFGIX010000032">
    <property type="protein sequence ID" value="MBN1572894.1"/>
    <property type="molecule type" value="Genomic_DNA"/>
</dbReference>
<dbReference type="SUPFAM" id="SSF111126">
    <property type="entry name" value="Ligand-binding domain in the NO signalling and Golgi transport"/>
    <property type="match status" value="1"/>
</dbReference>
<evidence type="ECO:0000313" key="3">
    <source>
        <dbReference type="Proteomes" id="UP000809273"/>
    </source>
</evidence>
<dbReference type="SMART" id="SM00989">
    <property type="entry name" value="V4R"/>
    <property type="match status" value="1"/>
</dbReference>
<dbReference type="Proteomes" id="UP000809273">
    <property type="component" value="Unassembled WGS sequence"/>
</dbReference>
<sequence>MLKEHIPNSMMHITLHTIQDIIGENGLNALLNHARLTKYRNNFPPNNEKNEVPIEEFNAVLGSVIDIFGEKGSRPILYNAGRRGFQITLEKNPAMVGFVGLGLKLLSKRKRIEKVFKVGAEGTNKVFGENQRFYVSDEGFVCELFDCYWCKGLKSEGPICYGEIGLDAEVAKWATGDEHEVKEVLCRAKGDDVCKFVISFEPKKES</sequence>
<proteinExistence type="predicted"/>
<reference evidence="2" key="1">
    <citation type="journal article" date="2021" name="Environ. Microbiol.">
        <title>Genomic characterization of three novel Desulfobacterota classes expand the metabolic and phylogenetic diversity of the phylum.</title>
        <authorList>
            <person name="Murphy C.L."/>
            <person name="Biggerstaff J."/>
            <person name="Eichhorn A."/>
            <person name="Ewing E."/>
            <person name="Shahan R."/>
            <person name="Soriano D."/>
            <person name="Stewart S."/>
            <person name="VanMol K."/>
            <person name="Walker R."/>
            <person name="Walters P."/>
            <person name="Elshahed M.S."/>
            <person name="Youssef N.H."/>
        </authorList>
    </citation>
    <scope>NUCLEOTIDE SEQUENCE</scope>
    <source>
        <strain evidence="2">Zod_Metabat.24</strain>
    </source>
</reference>
<dbReference type="InterPro" id="IPR024096">
    <property type="entry name" value="NO_sig/Golgi_transp_ligand-bd"/>
</dbReference>
<gene>
    <name evidence="2" type="ORF">JW984_06810</name>
</gene>
<dbReference type="AlphaFoldDB" id="A0A9D8KF02"/>